<dbReference type="InterPro" id="IPR040831">
    <property type="entry name" value="B_solenoid_ydck_rpt"/>
</dbReference>
<protein>
    <recommendedName>
        <fullName evidence="3">Acetyltransferase</fullName>
    </recommendedName>
</protein>
<gene>
    <name evidence="1" type="ORF">I7V27_12280</name>
</gene>
<dbReference type="Proteomes" id="UP000653275">
    <property type="component" value="Unassembled WGS sequence"/>
</dbReference>
<dbReference type="RefSeq" id="WP_174340745.1">
    <property type="nucleotide sequence ID" value="NZ_JAENMR010000005.1"/>
</dbReference>
<evidence type="ECO:0000313" key="2">
    <source>
        <dbReference type="Proteomes" id="UP000653275"/>
    </source>
</evidence>
<organism evidence="1 2">
    <name type="scientific">Lelliottia amnigena</name>
    <name type="common">Enterobacter amnigenus</name>
    <dbReference type="NCBI Taxonomy" id="61646"/>
    <lineage>
        <taxon>Bacteria</taxon>
        <taxon>Pseudomonadati</taxon>
        <taxon>Pseudomonadota</taxon>
        <taxon>Gammaproteobacteria</taxon>
        <taxon>Enterobacterales</taxon>
        <taxon>Enterobacteriaceae</taxon>
        <taxon>Lelliottia</taxon>
    </lineage>
</organism>
<dbReference type="EMBL" id="JAENMS010000005">
    <property type="protein sequence ID" value="MBL5935223.1"/>
    <property type="molecule type" value="Genomic_DNA"/>
</dbReference>
<dbReference type="InterPro" id="IPR011004">
    <property type="entry name" value="Trimer_LpxA-like_sf"/>
</dbReference>
<dbReference type="SUPFAM" id="SSF51161">
    <property type="entry name" value="Trimeric LpxA-like enzymes"/>
    <property type="match status" value="1"/>
</dbReference>
<evidence type="ECO:0000313" key="1">
    <source>
        <dbReference type="EMBL" id="MBL5935223.1"/>
    </source>
</evidence>
<dbReference type="AlphaFoldDB" id="A0AAP2AE80"/>
<comment type="caution">
    <text evidence="1">The sequence shown here is derived from an EMBL/GenBank/DDBJ whole genome shotgun (WGS) entry which is preliminary data.</text>
</comment>
<sequence>MEKFELSEQTHELPDGRLLRRIRALQNIGSLTAGTYGGFVETSENLSQNGACWIWHDAKVFGNARVCDNARVHGCAEVSGNAIISDNALIFGRYTGPCLQVSDHVNVSGNAFIGDNAQLSGNVKVKDHAKVFGHVRIYDHAQISGHAMLYDNAKIWGRAVINGYAQVYKNAIVNDDVLITGFTRLAEVYHIYQTY</sequence>
<name>A0AAP2AE80_LELAM</name>
<reference evidence="1" key="1">
    <citation type="submission" date="2020-12" db="EMBL/GenBank/DDBJ databases">
        <title>Draft genome sequence of Enterobacter spp., Lelliottia spp. and Serratia spp. isolated from drinking water reservoirs and lakes.</title>
        <authorList>
            <person name="Reitter C."/>
            <person name="Neuhaus K."/>
            <person name="Huegler M."/>
        </authorList>
    </citation>
    <scope>NUCLEOTIDE SEQUENCE</scope>
    <source>
        <strain evidence="1">TZW15</strain>
    </source>
</reference>
<accession>A0AAP2AE80</accession>
<evidence type="ECO:0008006" key="3">
    <source>
        <dbReference type="Google" id="ProtNLM"/>
    </source>
</evidence>
<dbReference type="Pfam" id="PF18836">
    <property type="entry name" value="B_solenoid_ydck"/>
    <property type="match status" value="1"/>
</dbReference>
<dbReference type="Gene3D" id="2.160.10.10">
    <property type="entry name" value="Hexapeptide repeat proteins"/>
    <property type="match status" value="2"/>
</dbReference>
<proteinExistence type="predicted"/>